<sequence length="278" mass="31331">MFHKKTKHRFLLKLFYESIEPPRRIQVTTDFQSNTVRVSWEPLSSMSTVRGYRIFIDGHQILDIANPLSDQASINRNRLHHGRYLTIRTVTGNGGESNDSIPIDLDDVLKKTSRPLTRISSTPPMPSSPSSSIKYTANAKDVTKSLTRSSLESPSTVSSTSTDMPQIDLSPNSAKTTAQNKLSTKQHDYSDSSRIRTPTNESFNINKSPLSTEQRSIPTTPNKNVRLQPSSKRNSHLLDKTNTLPRLFITLFDYDPKAMSPNENSEEELPFKQGQIIK</sequence>
<feature type="compositionally biased region" description="Low complexity" evidence="2">
    <location>
        <begin position="147"/>
        <end position="162"/>
    </location>
</feature>
<dbReference type="Pfam" id="PF25523">
    <property type="entry name" value="Ig_RIMBP2"/>
    <property type="match status" value="1"/>
</dbReference>
<dbReference type="InterPro" id="IPR057884">
    <property type="entry name" value="FN3_RIM-BP1/2/3"/>
</dbReference>
<dbReference type="GO" id="GO:0045202">
    <property type="term" value="C:synapse"/>
    <property type="evidence" value="ECO:0007669"/>
    <property type="project" value="GOC"/>
</dbReference>
<dbReference type="GO" id="GO:0007274">
    <property type="term" value="P:neuromuscular synaptic transmission"/>
    <property type="evidence" value="ECO:0007669"/>
    <property type="project" value="TreeGrafter"/>
</dbReference>
<evidence type="ECO:0000313" key="5">
    <source>
        <dbReference type="Proteomes" id="UP000681720"/>
    </source>
</evidence>
<organism evidence="4 5">
    <name type="scientific">Rotaria magnacalcarata</name>
    <dbReference type="NCBI Taxonomy" id="392030"/>
    <lineage>
        <taxon>Eukaryota</taxon>
        <taxon>Metazoa</taxon>
        <taxon>Spiralia</taxon>
        <taxon>Gnathifera</taxon>
        <taxon>Rotifera</taxon>
        <taxon>Eurotatoria</taxon>
        <taxon>Bdelloidea</taxon>
        <taxon>Philodinida</taxon>
        <taxon>Philodinidae</taxon>
        <taxon>Rotaria</taxon>
    </lineage>
</organism>
<accession>A0A8S3FIF9</accession>
<feature type="non-terminal residue" evidence="4">
    <location>
        <position position="1"/>
    </location>
</feature>
<feature type="compositionally biased region" description="Polar residues" evidence="2">
    <location>
        <begin position="169"/>
        <end position="183"/>
    </location>
</feature>
<dbReference type="AlphaFoldDB" id="A0A8S3FIF9"/>
<feature type="domain" description="RIMS-binding protein 1/2/3 Fn3" evidence="3">
    <location>
        <begin position="18"/>
        <end position="111"/>
    </location>
</feature>
<comment type="caution">
    <text evidence="4">The sequence shown here is derived from an EMBL/GenBank/DDBJ whole genome shotgun (WGS) entry which is preliminary data.</text>
</comment>
<dbReference type="PANTHER" id="PTHR14234:SF19">
    <property type="entry name" value="RIM-BINDING PROTEIN, ISOFORM F"/>
    <property type="match status" value="1"/>
</dbReference>
<dbReference type="Gene3D" id="2.60.40.10">
    <property type="entry name" value="Immunoglobulins"/>
    <property type="match status" value="1"/>
</dbReference>
<evidence type="ECO:0000256" key="1">
    <source>
        <dbReference type="ARBA" id="ARBA00022737"/>
    </source>
</evidence>
<dbReference type="InterPro" id="IPR013783">
    <property type="entry name" value="Ig-like_fold"/>
</dbReference>
<evidence type="ECO:0000259" key="3">
    <source>
        <dbReference type="Pfam" id="PF25523"/>
    </source>
</evidence>
<proteinExistence type="predicted"/>
<keyword evidence="1" id="KW-0677">Repeat</keyword>
<dbReference type="Proteomes" id="UP000681720">
    <property type="component" value="Unassembled WGS sequence"/>
</dbReference>
<evidence type="ECO:0000313" key="4">
    <source>
        <dbReference type="EMBL" id="CAF5124425.1"/>
    </source>
</evidence>
<feature type="compositionally biased region" description="Polar residues" evidence="2">
    <location>
        <begin position="195"/>
        <end position="229"/>
    </location>
</feature>
<dbReference type="InterPro" id="IPR040325">
    <property type="entry name" value="RIMBP1/2/3"/>
</dbReference>
<feature type="compositionally biased region" description="Basic and acidic residues" evidence="2">
    <location>
        <begin position="185"/>
        <end position="194"/>
    </location>
</feature>
<dbReference type="SUPFAM" id="SSF49265">
    <property type="entry name" value="Fibronectin type III"/>
    <property type="match status" value="1"/>
</dbReference>
<dbReference type="InterPro" id="IPR036116">
    <property type="entry name" value="FN3_sf"/>
</dbReference>
<dbReference type="Gene3D" id="2.30.30.40">
    <property type="entry name" value="SH3 Domains"/>
    <property type="match status" value="1"/>
</dbReference>
<feature type="region of interest" description="Disordered" evidence="2">
    <location>
        <begin position="114"/>
        <end position="229"/>
    </location>
</feature>
<name>A0A8S3FIF9_9BILA</name>
<dbReference type="PANTHER" id="PTHR14234">
    <property type="entry name" value="RIM BINDING PROTEIN-RELATED"/>
    <property type="match status" value="1"/>
</dbReference>
<gene>
    <name evidence="4" type="ORF">GIL414_LOCUS63722</name>
</gene>
<reference evidence="4" key="1">
    <citation type="submission" date="2021-02" db="EMBL/GenBank/DDBJ databases">
        <authorList>
            <person name="Nowell W R."/>
        </authorList>
    </citation>
    <scope>NUCLEOTIDE SEQUENCE</scope>
</reference>
<dbReference type="EMBL" id="CAJOBJ010266971">
    <property type="protein sequence ID" value="CAF5124425.1"/>
    <property type="molecule type" value="Genomic_DNA"/>
</dbReference>
<protein>
    <recommendedName>
        <fullName evidence="3">RIMS-binding protein 1/2/3 Fn3 domain-containing protein</fullName>
    </recommendedName>
</protein>
<evidence type="ECO:0000256" key="2">
    <source>
        <dbReference type="SAM" id="MobiDB-lite"/>
    </source>
</evidence>